<proteinExistence type="predicted"/>
<dbReference type="EMBL" id="AJWY01001434">
    <property type="protein sequence ID" value="EKC79788.1"/>
    <property type="molecule type" value="Genomic_DNA"/>
</dbReference>
<reference evidence="1" key="1">
    <citation type="journal article" date="2013" name="Environ. Microbiol.">
        <title>Microbiota from the distal guts of lean and obese adolescents exhibit partial functional redundancy besides clear differences in community structure.</title>
        <authorList>
            <person name="Ferrer M."/>
            <person name="Ruiz A."/>
            <person name="Lanza F."/>
            <person name="Haange S.B."/>
            <person name="Oberbach A."/>
            <person name="Till H."/>
            <person name="Bargiela R."/>
            <person name="Campoy C."/>
            <person name="Segura M.T."/>
            <person name="Richter M."/>
            <person name="von Bergen M."/>
            <person name="Seifert J."/>
            <person name="Suarez A."/>
        </authorList>
    </citation>
    <scope>NUCLEOTIDE SEQUENCE</scope>
</reference>
<feature type="non-terminal residue" evidence="1">
    <location>
        <position position="105"/>
    </location>
</feature>
<comment type="caution">
    <text evidence="1">The sequence shown here is derived from an EMBL/GenBank/DDBJ whole genome shotgun (WGS) entry which is preliminary data.</text>
</comment>
<evidence type="ECO:0000313" key="1">
    <source>
        <dbReference type="EMBL" id="EKC79788.1"/>
    </source>
</evidence>
<dbReference type="AlphaFoldDB" id="K1UC73"/>
<dbReference type="Pfam" id="PF07505">
    <property type="entry name" value="DUF5131"/>
    <property type="match status" value="1"/>
</dbReference>
<accession>K1UC73</accession>
<sequence>MASSSIEWTDKTWNPITGCTKISDGCKHCYAEVMAKRLQGMGKPKYINGFSVTLHNDALNEPLQWSNPCMIFVCSMSDMFHSDVPFDFIDKVFGVIRNTPQHNYQ</sequence>
<gene>
    <name evidence="1" type="ORF">LEA_02072</name>
</gene>
<name>K1UC73_9ZZZZ</name>
<dbReference type="InterPro" id="IPR011101">
    <property type="entry name" value="DUF5131"/>
</dbReference>
<protein>
    <submittedName>
        <fullName evidence="1">Phage Gp37Gp68</fullName>
    </submittedName>
</protein>
<organism evidence="1">
    <name type="scientific">human gut metagenome</name>
    <dbReference type="NCBI Taxonomy" id="408170"/>
    <lineage>
        <taxon>unclassified sequences</taxon>
        <taxon>metagenomes</taxon>
        <taxon>organismal metagenomes</taxon>
    </lineage>
</organism>